<sequence>MKKQPVYLLSCVLLIIIPISAFTSSDRDPEEAVIHDTCKKTHMYGHCVQAIHSYELFDFTSHSTPLKLANIIIYVTGAQQALDTLQRINDLISSSGGESRYYIDALKACREEYERIYDVDYFTAWVKMANGDYGASENAMWSARGRANSCERGFDRVGKYPITDMNNKLWMLGLVAVDVIHSLL</sequence>
<reference evidence="6" key="1">
    <citation type="submission" date="2021-01" db="UniProtKB">
        <authorList>
            <consortium name="EnsemblPlants"/>
        </authorList>
    </citation>
    <scope>IDENTIFICATION</scope>
</reference>
<evidence type="ECO:0000313" key="6">
    <source>
        <dbReference type="EnsemblPlants" id="Kaladp0061s0021.1.v1.1.CDS.1"/>
    </source>
</evidence>
<organism evidence="6 7">
    <name type="scientific">Kalanchoe fedtschenkoi</name>
    <name type="common">Lavender scallops</name>
    <name type="synonym">South American air plant</name>
    <dbReference type="NCBI Taxonomy" id="63787"/>
    <lineage>
        <taxon>Eukaryota</taxon>
        <taxon>Viridiplantae</taxon>
        <taxon>Streptophyta</taxon>
        <taxon>Embryophyta</taxon>
        <taxon>Tracheophyta</taxon>
        <taxon>Spermatophyta</taxon>
        <taxon>Magnoliopsida</taxon>
        <taxon>eudicotyledons</taxon>
        <taxon>Gunneridae</taxon>
        <taxon>Pentapetalae</taxon>
        <taxon>Saxifragales</taxon>
        <taxon>Crassulaceae</taxon>
        <taxon>Kalanchoe</taxon>
    </lineage>
</organism>
<evidence type="ECO:0000256" key="4">
    <source>
        <dbReference type="SAM" id="SignalP"/>
    </source>
</evidence>
<dbReference type="Gramene" id="Kaladp0061s0021.1.v1.1">
    <property type="protein sequence ID" value="Kaladp0061s0021.1.v1.1.CDS.1"/>
    <property type="gene ID" value="Kaladp0061s0021.v1.1"/>
</dbReference>
<protein>
    <recommendedName>
        <fullName evidence="5">Pectinesterase inhibitor domain-containing protein</fullName>
    </recommendedName>
</protein>
<dbReference type="Proteomes" id="UP000594263">
    <property type="component" value="Unplaced"/>
</dbReference>
<evidence type="ECO:0000259" key="5">
    <source>
        <dbReference type="SMART" id="SM00856"/>
    </source>
</evidence>
<evidence type="ECO:0000256" key="2">
    <source>
        <dbReference type="ARBA" id="ARBA00023157"/>
    </source>
</evidence>
<dbReference type="SMART" id="SM00856">
    <property type="entry name" value="PMEI"/>
    <property type="match status" value="1"/>
</dbReference>
<feature type="signal peptide" evidence="4">
    <location>
        <begin position="1"/>
        <end position="21"/>
    </location>
</feature>
<dbReference type="NCBIfam" id="TIGR01614">
    <property type="entry name" value="PME_inhib"/>
    <property type="match status" value="1"/>
</dbReference>
<evidence type="ECO:0000313" key="7">
    <source>
        <dbReference type="Proteomes" id="UP000594263"/>
    </source>
</evidence>
<accession>A0A7N0UEM4</accession>
<dbReference type="Pfam" id="PF04043">
    <property type="entry name" value="PMEI"/>
    <property type="match status" value="1"/>
</dbReference>
<dbReference type="AlphaFoldDB" id="A0A7N0UEM4"/>
<dbReference type="SUPFAM" id="SSF101148">
    <property type="entry name" value="Plant invertase/pectin methylesterase inhibitor"/>
    <property type="match status" value="1"/>
</dbReference>
<feature type="domain" description="Pectinesterase inhibitor" evidence="5">
    <location>
        <begin position="29"/>
        <end position="179"/>
    </location>
</feature>
<dbReference type="InterPro" id="IPR006501">
    <property type="entry name" value="Pectinesterase_inhib_dom"/>
</dbReference>
<evidence type="ECO:0000256" key="3">
    <source>
        <dbReference type="ARBA" id="ARBA00038471"/>
    </source>
</evidence>
<dbReference type="GO" id="GO:0004857">
    <property type="term" value="F:enzyme inhibitor activity"/>
    <property type="evidence" value="ECO:0007669"/>
    <property type="project" value="InterPro"/>
</dbReference>
<dbReference type="PANTHER" id="PTHR36710">
    <property type="entry name" value="PECTINESTERASE INHIBITOR-LIKE"/>
    <property type="match status" value="1"/>
</dbReference>
<name>A0A7N0UEM4_KALFE</name>
<evidence type="ECO:0000256" key="1">
    <source>
        <dbReference type="ARBA" id="ARBA00022729"/>
    </source>
</evidence>
<feature type="chain" id="PRO_5029886624" description="Pectinesterase inhibitor domain-containing protein" evidence="4">
    <location>
        <begin position="22"/>
        <end position="184"/>
    </location>
</feature>
<keyword evidence="7" id="KW-1185">Reference proteome</keyword>
<proteinExistence type="inferred from homology"/>
<keyword evidence="2" id="KW-1015">Disulfide bond</keyword>
<dbReference type="InterPro" id="IPR035513">
    <property type="entry name" value="Invertase/methylesterase_inhib"/>
</dbReference>
<keyword evidence="1 4" id="KW-0732">Signal</keyword>
<comment type="similarity">
    <text evidence="3">Belongs to the PMEI family.</text>
</comment>
<dbReference type="PANTHER" id="PTHR36710:SF13">
    <property type="entry name" value="PUTATIVE-RELATED"/>
    <property type="match status" value="1"/>
</dbReference>
<dbReference type="InterPro" id="IPR052421">
    <property type="entry name" value="PCW_Enzyme_Inhibitor"/>
</dbReference>
<dbReference type="EnsemblPlants" id="Kaladp0061s0021.1.v1.1">
    <property type="protein sequence ID" value="Kaladp0061s0021.1.v1.1.CDS.1"/>
    <property type="gene ID" value="Kaladp0061s0021.v1.1"/>
</dbReference>
<dbReference type="Gene3D" id="1.20.140.40">
    <property type="entry name" value="Invertase/pectin methylesterase inhibitor family protein"/>
    <property type="match status" value="1"/>
</dbReference>